<gene>
    <name evidence="10" type="ORF">CCAM_LOCUS4201</name>
</gene>
<accession>A0A484KD18</accession>
<dbReference type="FunFam" id="3.30.730.10:FF:000001">
    <property type="entry name" value="Ethylene-responsive transcription factor 2"/>
    <property type="match status" value="1"/>
</dbReference>
<feature type="domain" description="AP2/ERF" evidence="9">
    <location>
        <begin position="46"/>
        <end position="103"/>
    </location>
</feature>
<dbReference type="EMBL" id="OOIL02000230">
    <property type="protein sequence ID" value="VFQ62425.1"/>
    <property type="molecule type" value="Genomic_DNA"/>
</dbReference>
<organism evidence="10 11">
    <name type="scientific">Cuscuta campestris</name>
    <dbReference type="NCBI Taxonomy" id="132261"/>
    <lineage>
        <taxon>Eukaryota</taxon>
        <taxon>Viridiplantae</taxon>
        <taxon>Streptophyta</taxon>
        <taxon>Embryophyta</taxon>
        <taxon>Tracheophyta</taxon>
        <taxon>Spermatophyta</taxon>
        <taxon>Magnoliopsida</taxon>
        <taxon>eudicotyledons</taxon>
        <taxon>Gunneridae</taxon>
        <taxon>Pentapetalae</taxon>
        <taxon>asterids</taxon>
        <taxon>lamiids</taxon>
        <taxon>Solanales</taxon>
        <taxon>Convolvulaceae</taxon>
        <taxon>Cuscuteae</taxon>
        <taxon>Cuscuta</taxon>
        <taxon>Cuscuta subgen. Grammica</taxon>
        <taxon>Cuscuta sect. Cleistogrammica</taxon>
    </lineage>
</organism>
<name>A0A484KD18_9ASTE</name>
<keyword evidence="2" id="KW-0611">Plant defense</keyword>
<dbReference type="AlphaFoldDB" id="A0A484KD18"/>
<dbReference type="GO" id="GO:0045893">
    <property type="term" value="P:positive regulation of DNA-templated transcription"/>
    <property type="evidence" value="ECO:0007669"/>
    <property type="project" value="TreeGrafter"/>
</dbReference>
<dbReference type="InterPro" id="IPR036955">
    <property type="entry name" value="AP2/ERF_dom_sf"/>
</dbReference>
<evidence type="ECO:0000256" key="8">
    <source>
        <dbReference type="SAM" id="MobiDB-lite"/>
    </source>
</evidence>
<dbReference type="PANTHER" id="PTHR31241">
    <property type="entry name" value="DEHYDRATION-RESPONSIVE ELEMENT-BINDING PROTEIN 2C"/>
    <property type="match status" value="1"/>
</dbReference>
<dbReference type="PROSITE" id="PS51032">
    <property type="entry name" value="AP2_ERF"/>
    <property type="match status" value="1"/>
</dbReference>
<sequence>MANGSAAHGGDDRRRHPPPPPAAKPRQTSRKAYARGKGGPENASCTYKGVRQRTWGKWVSEIREPNRGSRIWLGTFESAYDAAVAYDTAARCLFGSRAQLNLPHLWVDQPLPLPPSPSHGGDPSDYYSFVKDNVANCKPLVCPTHLGVAGTYHGQASSGSNPPSNLYCSTTNNAETQHENQLSLFNYNHCSGPAAATLPPLMNIDEAAVTSTAELQRGHGGADDPMEVEGMWSSAGTFNLNGLPEIDDSSIWAEASADSELQAAATDPAGFFYGDDGGKSGGSCSWMGAYPSWYP</sequence>
<dbReference type="CDD" id="cd00018">
    <property type="entry name" value="AP2"/>
    <property type="match status" value="1"/>
</dbReference>
<feature type="region of interest" description="Disordered" evidence="8">
    <location>
        <begin position="1"/>
        <end position="45"/>
    </location>
</feature>
<evidence type="ECO:0000256" key="6">
    <source>
        <dbReference type="ARBA" id="ARBA00023242"/>
    </source>
</evidence>
<dbReference type="PRINTS" id="PR00367">
    <property type="entry name" value="ETHRSPELEMNT"/>
</dbReference>
<dbReference type="Gene3D" id="3.30.730.10">
    <property type="entry name" value="AP2/ERF domain"/>
    <property type="match status" value="1"/>
</dbReference>
<proteinExistence type="inferred from homology"/>
<evidence type="ECO:0000256" key="3">
    <source>
        <dbReference type="ARBA" id="ARBA00023015"/>
    </source>
</evidence>
<dbReference type="GO" id="GO:0006952">
    <property type="term" value="P:defense response"/>
    <property type="evidence" value="ECO:0007669"/>
    <property type="project" value="UniProtKB-KW"/>
</dbReference>
<evidence type="ECO:0000313" key="11">
    <source>
        <dbReference type="Proteomes" id="UP000595140"/>
    </source>
</evidence>
<dbReference type="Proteomes" id="UP000595140">
    <property type="component" value="Unassembled WGS sequence"/>
</dbReference>
<evidence type="ECO:0000256" key="2">
    <source>
        <dbReference type="ARBA" id="ARBA00022821"/>
    </source>
</evidence>
<dbReference type="InterPro" id="IPR016177">
    <property type="entry name" value="DNA-bd_dom_sf"/>
</dbReference>
<evidence type="ECO:0000256" key="7">
    <source>
        <dbReference type="ARBA" id="ARBA00024343"/>
    </source>
</evidence>
<dbReference type="GO" id="GO:0003700">
    <property type="term" value="F:DNA-binding transcription factor activity"/>
    <property type="evidence" value="ECO:0007669"/>
    <property type="project" value="InterPro"/>
</dbReference>
<evidence type="ECO:0000259" key="9">
    <source>
        <dbReference type="PROSITE" id="PS51032"/>
    </source>
</evidence>
<dbReference type="PANTHER" id="PTHR31241:SF75">
    <property type="entry name" value="DEHYDRATION-RESPONSIVE ELEMENT-BINDING PROTEIN 2D-LIKE"/>
    <property type="match status" value="1"/>
</dbReference>
<evidence type="ECO:0000256" key="1">
    <source>
        <dbReference type="ARBA" id="ARBA00004123"/>
    </source>
</evidence>
<keyword evidence="11" id="KW-1185">Reference proteome</keyword>
<dbReference type="SUPFAM" id="SSF54171">
    <property type="entry name" value="DNA-binding domain"/>
    <property type="match status" value="1"/>
</dbReference>
<reference evidence="10 11" key="1">
    <citation type="submission" date="2018-04" db="EMBL/GenBank/DDBJ databases">
        <authorList>
            <person name="Vogel A."/>
        </authorList>
    </citation>
    <scope>NUCLEOTIDE SEQUENCE [LARGE SCALE GENOMIC DNA]</scope>
</reference>
<protein>
    <recommendedName>
        <fullName evidence="9">AP2/ERF domain-containing protein</fullName>
    </recommendedName>
</protein>
<comment type="similarity">
    <text evidence="7">Belongs to the AP2/ERF transcription factor family. ERF subfamily.</text>
</comment>
<evidence type="ECO:0000256" key="4">
    <source>
        <dbReference type="ARBA" id="ARBA00023125"/>
    </source>
</evidence>
<comment type="subcellular location">
    <subcellularLocation>
        <location evidence="1">Nucleus</location>
    </subcellularLocation>
</comment>
<keyword evidence="4" id="KW-0238">DNA-binding</keyword>
<dbReference type="GO" id="GO:0005634">
    <property type="term" value="C:nucleus"/>
    <property type="evidence" value="ECO:0007669"/>
    <property type="project" value="UniProtKB-SubCell"/>
</dbReference>
<evidence type="ECO:0000256" key="5">
    <source>
        <dbReference type="ARBA" id="ARBA00023163"/>
    </source>
</evidence>
<dbReference type="OrthoDB" id="550883at2759"/>
<keyword evidence="5" id="KW-0804">Transcription</keyword>
<keyword evidence="3" id="KW-0805">Transcription regulation</keyword>
<dbReference type="Pfam" id="PF00847">
    <property type="entry name" value="AP2"/>
    <property type="match status" value="1"/>
</dbReference>
<keyword evidence="6" id="KW-0539">Nucleus</keyword>
<dbReference type="GO" id="GO:0000976">
    <property type="term" value="F:transcription cis-regulatory region binding"/>
    <property type="evidence" value="ECO:0007669"/>
    <property type="project" value="TreeGrafter"/>
</dbReference>
<evidence type="ECO:0000313" key="10">
    <source>
        <dbReference type="EMBL" id="VFQ62425.1"/>
    </source>
</evidence>
<dbReference type="InterPro" id="IPR001471">
    <property type="entry name" value="AP2/ERF_dom"/>
</dbReference>
<dbReference type="SMART" id="SM00380">
    <property type="entry name" value="AP2"/>
    <property type="match status" value="1"/>
</dbReference>